<organism evidence="2 3">
    <name type="scientific">Corymbia citriodora subsp. variegata</name>
    <dbReference type="NCBI Taxonomy" id="360336"/>
    <lineage>
        <taxon>Eukaryota</taxon>
        <taxon>Viridiplantae</taxon>
        <taxon>Streptophyta</taxon>
        <taxon>Embryophyta</taxon>
        <taxon>Tracheophyta</taxon>
        <taxon>Spermatophyta</taxon>
        <taxon>Magnoliopsida</taxon>
        <taxon>eudicotyledons</taxon>
        <taxon>Gunneridae</taxon>
        <taxon>Pentapetalae</taxon>
        <taxon>rosids</taxon>
        <taxon>malvids</taxon>
        <taxon>Myrtales</taxon>
        <taxon>Myrtaceae</taxon>
        <taxon>Myrtoideae</taxon>
        <taxon>Eucalypteae</taxon>
        <taxon>Corymbia</taxon>
    </lineage>
</organism>
<gene>
    <name evidence="2" type="ORF">BT93_L4238</name>
</gene>
<dbReference type="AlphaFoldDB" id="A0A8T0CG25"/>
<feature type="region of interest" description="Disordered" evidence="1">
    <location>
        <begin position="1"/>
        <end position="61"/>
    </location>
</feature>
<feature type="compositionally biased region" description="Basic residues" evidence="1">
    <location>
        <begin position="1"/>
        <end position="11"/>
    </location>
</feature>
<dbReference type="EMBL" id="MU092913">
    <property type="protein sequence ID" value="KAF7846498.1"/>
    <property type="molecule type" value="Genomic_DNA"/>
</dbReference>
<keyword evidence="3" id="KW-1185">Reference proteome</keyword>
<proteinExistence type="predicted"/>
<dbReference type="Proteomes" id="UP000806378">
    <property type="component" value="Unassembled WGS sequence"/>
</dbReference>
<accession>A0A8T0CG25</accession>
<reference evidence="2" key="1">
    <citation type="submission" date="2020-05" db="EMBL/GenBank/DDBJ databases">
        <title>WGS assembly of Corymbia citriodora subspecies variegata.</title>
        <authorList>
            <person name="Barry K."/>
            <person name="Hundley H."/>
            <person name="Shu S."/>
            <person name="Jenkins J."/>
            <person name="Grimwood J."/>
            <person name="Baten A."/>
        </authorList>
    </citation>
    <scope>NUCLEOTIDE SEQUENCE</scope>
    <source>
        <strain evidence="2">CV2-018</strain>
    </source>
</reference>
<sequence length="106" mass="11363">MRHADHARKISTVRTCTLSSPPEEDTPSPPSRDPPDPSSLSDRNSRIPPPPPPPPPQERYERQLTIDSAIRVSVSSSVARVDSVRGPRFCSVLGLLGSGVGPSPFA</sequence>
<dbReference type="Gramene" id="rna-gnl|WGS:JABURB|Cocit.L4238.1">
    <property type="protein sequence ID" value="cds-KAF7846498.1"/>
    <property type="gene ID" value="gene-BT93_L4238"/>
</dbReference>
<protein>
    <submittedName>
        <fullName evidence="2">Uncharacterized protein</fullName>
    </submittedName>
</protein>
<name>A0A8T0CG25_CORYI</name>
<evidence type="ECO:0000313" key="3">
    <source>
        <dbReference type="Proteomes" id="UP000806378"/>
    </source>
</evidence>
<comment type="caution">
    <text evidence="2">The sequence shown here is derived from an EMBL/GenBank/DDBJ whole genome shotgun (WGS) entry which is preliminary data.</text>
</comment>
<evidence type="ECO:0000256" key="1">
    <source>
        <dbReference type="SAM" id="MobiDB-lite"/>
    </source>
</evidence>
<evidence type="ECO:0000313" key="2">
    <source>
        <dbReference type="EMBL" id="KAF7846498.1"/>
    </source>
</evidence>
<feature type="compositionally biased region" description="Pro residues" evidence="1">
    <location>
        <begin position="47"/>
        <end position="57"/>
    </location>
</feature>